<feature type="compositionally biased region" description="Low complexity" evidence="1">
    <location>
        <begin position="88"/>
        <end position="99"/>
    </location>
</feature>
<proteinExistence type="predicted"/>
<comment type="caution">
    <text evidence="2">The sequence shown here is derived from an EMBL/GenBank/DDBJ whole genome shotgun (WGS) entry which is preliminary data.</text>
</comment>
<sequence>MARTPACRRASAARGSACAGVSAEVRAAQLTGVLPGSVREARSRWHSEKAVTVRSAWSGAREVAARSLRSRSVTSSFAAWPGSRPKKTTATSAAPKALPSCPAVAVTPEAEPASRAGTSVRTVSVSGATIIPIPSPKTAMGQAICQ</sequence>
<gene>
    <name evidence="2" type="ORF">GCM10010324_20700</name>
</gene>
<protein>
    <submittedName>
        <fullName evidence="2">Uncharacterized protein</fullName>
    </submittedName>
</protein>
<evidence type="ECO:0000256" key="1">
    <source>
        <dbReference type="SAM" id="MobiDB-lite"/>
    </source>
</evidence>
<feature type="region of interest" description="Disordered" evidence="1">
    <location>
        <begin position="74"/>
        <end position="99"/>
    </location>
</feature>
<reference evidence="3" key="1">
    <citation type="journal article" date="2019" name="Int. J. Syst. Evol. Microbiol.">
        <title>The Global Catalogue of Microorganisms (GCM) 10K type strain sequencing project: providing services to taxonomists for standard genome sequencing and annotation.</title>
        <authorList>
            <consortium name="The Broad Institute Genomics Platform"/>
            <consortium name="The Broad Institute Genome Sequencing Center for Infectious Disease"/>
            <person name="Wu L."/>
            <person name="Ma J."/>
        </authorList>
    </citation>
    <scope>NUCLEOTIDE SEQUENCE [LARGE SCALE GENOMIC DNA]</scope>
    <source>
        <strain evidence="3">JCM 4586</strain>
    </source>
</reference>
<accession>A0ABQ2YAK6</accession>
<evidence type="ECO:0000313" key="3">
    <source>
        <dbReference type="Proteomes" id="UP000659223"/>
    </source>
</evidence>
<keyword evidence="3" id="KW-1185">Reference proteome</keyword>
<dbReference type="Proteomes" id="UP000659223">
    <property type="component" value="Unassembled WGS sequence"/>
</dbReference>
<dbReference type="EMBL" id="BMUT01000003">
    <property type="protein sequence ID" value="GGX75162.1"/>
    <property type="molecule type" value="Genomic_DNA"/>
</dbReference>
<organism evidence="2 3">
    <name type="scientific">Streptomyces hiroshimensis</name>
    <dbReference type="NCBI Taxonomy" id="66424"/>
    <lineage>
        <taxon>Bacteria</taxon>
        <taxon>Bacillati</taxon>
        <taxon>Actinomycetota</taxon>
        <taxon>Actinomycetes</taxon>
        <taxon>Kitasatosporales</taxon>
        <taxon>Streptomycetaceae</taxon>
        <taxon>Streptomyces</taxon>
    </lineage>
</organism>
<name>A0ABQ2YAK6_9ACTN</name>
<evidence type="ECO:0000313" key="2">
    <source>
        <dbReference type="EMBL" id="GGX75162.1"/>
    </source>
</evidence>